<proteinExistence type="predicted"/>
<feature type="compositionally biased region" description="Basic and acidic residues" evidence="1">
    <location>
        <begin position="110"/>
        <end position="125"/>
    </location>
</feature>
<reference evidence="3 4" key="1">
    <citation type="submission" date="2018-11" db="EMBL/GenBank/DDBJ databases">
        <title>Genome squencing of methanotrophic bacteria isolated from alkaline groundwater in Korea.</title>
        <authorList>
            <person name="Nguyen L.N."/>
        </authorList>
    </citation>
    <scope>NUCLEOTIDE SEQUENCE [LARGE SCALE GENOMIC DNA]</scope>
    <source>
        <strain evidence="3 4">GW6</strain>
    </source>
</reference>
<dbReference type="SUPFAM" id="SSF159894">
    <property type="entry name" value="YgaC/TfoX-N like"/>
    <property type="match status" value="1"/>
</dbReference>
<dbReference type="RefSeq" id="WP_124738268.1">
    <property type="nucleotide sequence ID" value="NZ_CP034086.1"/>
</dbReference>
<feature type="domain" description="TfoX N-terminal" evidence="2">
    <location>
        <begin position="8"/>
        <end position="100"/>
    </location>
</feature>
<dbReference type="Proteomes" id="UP000273982">
    <property type="component" value="Chromosome"/>
</dbReference>
<accession>A0A3G8M3F4</accession>
<name>A0A3G8M3F4_9HYPH</name>
<dbReference type="InterPro" id="IPR047525">
    <property type="entry name" value="TfoX-like"/>
</dbReference>
<dbReference type="EMBL" id="CP034086">
    <property type="protein sequence ID" value="AZG76466.1"/>
    <property type="molecule type" value="Genomic_DNA"/>
</dbReference>
<dbReference type="AlphaFoldDB" id="A0A3G8M3F4"/>
<dbReference type="PANTHER" id="PTHR36121">
    <property type="entry name" value="PROTEIN SXY"/>
    <property type="match status" value="1"/>
</dbReference>
<feature type="region of interest" description="Disordered" evidence="1">
    <location>
        <begin position="101"/>
        <end position="125"/>
    </location>
</feature>
<evidence type="ECO:0000313" key="3">
    <source>
        <dbReference type="EMBL" id="AZG76466.1"/>
    </source>
</evidence>
<dbReference type="PANTHER" id="PTHR36121:SF1">
    <property type="entry name" value="PROTEIN SXY"/>
    <property type="match status" value="1"/>
</dbReference>
<evidence type="ECO:0000259" key="2">
    <source>
        <dbReference type="Pfam" id="PF04993"/>
    </source>
</evidence>
<dbReference type="Gene3D" id="3.30.1460.30">
    <property type="entry name" value="YgaC/TfoX-N like chaperone"/>
    <property type="match status" value="1"/>
</dbReference>
<gene>
    <name evidence="3" type="ORF">EHO51_06810</name>
</gene>
<organism evidence="3 4">
    <name type="scientific">Methylocystis rosea</name>
    <dbReference type="NCBI Taxonomy" id="173366"/>
    <lineage>
        <taxon>Bacteria</taxon>
        <taxon>Pseudomonadati</taxon>
        <taxon>Pseudomonadota</taxon>
        <taxon>Alphaproteobacteria</taxon>
        <taxon>Hyphomicrobiales</taxon>
        <taxon>Methylocystaceae</taxon>
        <taxon>Methylocystis</taxon>
    </lineage>
</organism>
<protein>
    <submittedName>
        <fullName evidence="3">TfoX family protein</fullName>
    </submittedName>
</protein>
<evidence type="ECO:0000313" key="4">
    <source>
        <dbReference type="Proteomes" id="UP000273982"/>
    </source>
</evidence>
<dbReference type="InterPro" id="IPR007076">
    <property type="entry name" value="TfoX_N"/>
</dbReference>
<sequence>MDRARIEEVFAPFAAVSVKRMFGGHGVYADGLFFAIEAGGEIYLKADRHSAARFQEAGSRPFVYQGKDRPIKISYWSLPDQALEDADELVRWAKFAVEAARRAGPKRRIPAAERRKASHSAERDC</sequence>
<evidence type="ECO:0000256" key="1">
    <source>
        <dbReference type="SAM" id="MobiDB-lite"/>
    </source>
</evidence>
<dbReference type="KEGG" id="mros:EHO51_06810"/>
<dbReference type="Pfam" id="PF04993">
    <property type="entry name" value="TfoX_N"/>
    <property type="match status" value="1"/>
</dbReference>